<dbReference type="InterPro" id="IPR006530">
    <property type="entry name" value="YD"/>
</dbReference>
<reference evidence="6" key="1">
    <citation type="journal article" date="2019" name="Int. J. Syst. Evol. Microbiol.">
        <title>The Global Catalogue of Microorganisms (GCM) 10K type strain sequencing project: providing services to taxonomists for standard genome sequencing and annotation.</title>
        <authorList>
            <consortium name="The Broad Institute Genomics Platform"/>
            <consortium name="The Broad Institute Genome Sequencing Center for Infectious Disease"/>
            <person name="Wu L."/>
            <person name="Ma J."/>
        </authorList>
    </citation>
    <scope>NUCLEOTIDE SEQUENCE [LARGE SCALE GENOMIC DNA]</scope>
    <source>
        <strain evidence="6">CGMCC 1.10759</strain>
    </source>
</reference>
<feature type="region of interest" description="Disordered" evidence="2">
    <location>
        <begin position="1059"/>
        <end position="1083"/>
    </location>
</feature>
<protein>
    <recommendedName>
        <fullName evidence="4">LysM domain-containing protein</fullName>
    </recommendedName>
</protein>
<feature type="compositionally biased region" description="Polar residues" evidence="2">
    <location>
        <begin position="1059"/>
        <end position="1079"/>
    </location>
</feature>
<dbReference type="Pfam" id="PF05593">
    <property type="entry name" value="RHS_repeat"/>
    <property type="match status" value="2"/>
</dbReference>
<gene>
    <name evidence="5" type="ORF">ACFPN2_34765</name>
</gene>
<dbReference type="InterPro" id="IPR050708">
    <property type="entry name" value="T6SS_VgrG/RHS"/>
</dbReference>
<dbReference type="PROSITE" id="PS51782">
    <property type="entry name" value="LYSM"/>
    <property type="match status" value="1"/>
</dbReference>
<dbReference type="Proteomes" id="UP001595904">
    <property type="component" value="Unassembled WGS sequence"/>
</dbReference>
<dbReference type="PANTHER" id="PTHR32305">
    <property type="match status" value="1"/>
</dbReference>
<dbReference type="Gene3D" id="2.180.10.10">
    <property type="entry name" value="RHS repeat-associated core"/>
    <property type="match status" value="8"/>
</dbReference>
<dbReference type="InterPro" id="IPR056823">
    <property type="entry name" value="TEN-like_YD-shell"/>
</dbReference>
<feature type="region of interest" description="Disordered" evidence="2">
    <location>
        <begin position="2773"/>
        <end position="2793"/>
    </location>
</feature>
<dbReference type="NCBIfam" id="TIGR01643">
    <property type="entry name" value="YD_repeat_2x"/>
    <property type="match status" value="6"/>
</dbReference>
<dbReference type="Gene3D" id="3.10.350.10">
    <property type="entry name" value="LysM domain"/>
    <property type="match status" value="1"/>
</dbReference>
<keyword evidence="3" id="KW-1133">Transmembrane helix</keyword>
<keyword evidence="6" id="KW-1185">Reference proteome</keyword>
<dbReference type="InterPro" id="IPR031325">
    <property type="entry name" value="RHS_repeat"/>
</dbReference>
<feature type="transmembrane region" description="Helical" evidence="3">
    <location>
        <begin position="2996"/>
        <end position="3025"/>
    </location>
</feature>
<keyword evidence="1" id="KW-0677">Repeat</keyword>
<dbReference type="InterPro" id="IPR036779">
    <property type="entry name" value="LysM_dom_sf"/>
</dbReference>
<accession>A0ABV8T6A0</accession>
<sequence length="3645" mass="394560">MAGLAGGALTPTLLDTLTGNTSPDRDSLTAYQYSLTGKVSSIRTAVTANPASDRLTTFTYNAFGENDVKFEVFDSTRTPRTEYKYDKRGQLTLTRWDSAAGGLDTSEARSYDAFGYLRTVTDARSNVVSRFEYDRLGQQTASIDSNTADRTVTSYDAFGRVFNVYDPFNRLTTYRYDEVNRRMIVTTPQNIVVTTEFNRHGQVFEVTAAGGTTTYSYDRDGQLTHVSDDRGTLESRSYDSGGRQITTTDANGVVTRFTYDAANRVLSRIEDVGGLSLTTTYTYDGLGRVTSVVEPSGRRTDTTYYRDGSIEQTVVANGSEPITTRYVYDRAGHALTVTEGYASDNPRVTEYRYDNLGRVTLQIVDPGSGYHANGLPILNITTQYFYDDNGNLTRKIDAELNSTWYVYDEDNRLTHTIDALGGVTVNKYDYEDRVIETRRIATALPTVTMNTLAGLNEVTLANFTVSETGADRTQQTVYDLDGRGRFSIDAMGGVIERTFDDNGNVTRERAYATRIPVTSYTSVSQVVIALGSAVVDTIQAEDRVQWTAYDLRGQVTFTVDALGGVIRYVYDENGNVTSKTEYARTTPTNGSMSNGDLAAWAELPVNRDDGRNRVTRYWYDATGRLRYTLDAERYLTELTYNDAGREDRRIVYANRATISAGATTQDIAARAPGVSITTDSSVDQTTTTKYDAAGRVYQIWDAYNNYEEFLYDRLGNKRSYRNQKGAVWAYIYDANGRLHEERSPLVQVTTVTGGDGSLDSNSDENVMAHIVTRMTYDDLGNVLTRTEGIQRFDDANHTEIAAGSRVTTYVYDKLGRQTRTYYTPVGVYSGGVNDIYVAGTAVVRTESTPLATDLYSEVAYDTFGNAYRNRDIAGYYSFKVYDALGRVQYEVDAENQVTGYTYDTFGNQRTLKRYATALTGSLSTTSTGLAASDVVALLSPLGSEDRELTKTYDRLNRLTQVTETAVYNYETRRNDPSVAFLAGATTLNEYDAFGHVVRSRRLVNPLLGQYADSYYYYDRMGNKTAEVDPRNFLTIYEYDETGDLTRQVEYARPVTGAVSTSSYGTVEPTTHITSPNNPNGYDRETRFTYDRLNRKRSETKYDVAYTTISGTTTTEDYGHQVTSFDYDAVGNQVKVTRNGAITYTQYDALGRATLIAAPERDRGDGVRVTPLTVLNRDVHGNLVEQIEYFNGASSIGETTHSVTADAAHDRVSRFVFDLQGRVVHSEDASGADRFASYNRRGELVKEWQPVVNNDGGTDSLVTIYEYDKVGRKTATIEPRIATGSATGSVIVTTKVKYNAFGEVILKGVVDGGPDSGQQEYFQYDQMGRIWRTNSGDGVDKIYAYNLAGNATVELKSKSVDLKTAYASASLALESATPRAETVYDVNGNVEARRETTFGVASPYQSIDATFQFGDLLTPNPPNAVYQYIQLDLGMGLGIYVLNPSPWSAGGGYYQVSPPSASNPQGTYARVAQSSYSLTEKPHIYWNAPLEPGLTKTFEYRVAGSTGAWQTLAVNPVGNSQIGVDVSNVPTNGYEYRVSYTRPGDTTPYARAEGTFTVNQSTVTTLSVSTSPAVTGIGGLALLPGSVSTTLRWVAPDASLTATLEVRLQGSNSWGAPIYATYHPAEQQGSPPIILPPMFTASFPTVGGTYEYRITHTRDGETIALSTGSLTLTAPNTTTTGSNMADAAWSFIGTVGASASSAPSGNPSVTLQWADHASPTNEFMYRLVGTTNWTYPQLSVSGGVVQVLLGALPPGTYEYYARDGQWLPYPQNHWIGNSASGQFAVTSTSATVTSQNVYQGPLLATITASVVVPPPVVTTTISWPIPSNIGGTPAFSYRPSGSSTGTTATITQSGGYNYVTLAGLSGPYEYSILYSTYNPSGQPIVTVHATANGQFTVSGASATVTSQTNYTPAGGSAAYLSGVSVSGSRLTWTAAPQPGTTITVSYTNTSTGATGTLTPQLLSGNTYTADFYGLVSGPYRYQISYVANGVEYLRGPGTLNITTNTTPASGSAGTPTTPGQIMGFADFGSSLGYLMWTTLPASGASMVFRYKAANATSWAGTLTPFAVAGGYAVNVSGLSGAIEYELSYTRANEQTPYMIGGGTTTIVRTSDTGGSTGQPGPNNPTPTTPLLTQAVDRWGNVLEIIDATRRATTSYRYNQLGQLIEQKLPEASATNTQATVSTANGRATSYNYYDLFGRLIATRDANGNLNRVTYNEADQVIVETHADDEYRNYVYDAFGQLVQVADELRFRTRNVYDKAGNLVTVAQELVNGAFTNISPFNLDTANSANILKHEYDYDEAGRRLSETSGDTMSGSSSAETTRYWYDLQGNVVKRTTPRGWATLYEYDLAGRKTRETDAIGGVSTWRYDYFGRVQDHVDLAGTDYDYVYNELGLLDLQTNNKGQNIDYQYDDAGRVTRIVENSPAAAGSGLASVNRITEYAYDVVGRRIRERVEIDGLIHQDTHIGYDDVGRVTQLSDIRYRITYRYDAVGNRTEILATYYDHGGTQQTDDLWYTYDRMNRVKISQGKNSAGVGVTNGGTIGIDTSQGISLLYDAKGQRSSARTNGTRLEVDNHYRIVYPGGGGPGPGIPVPETTYQEVSGLSTESYTYDGAGRLVQTRREAHTVNRDQTGAVIGSNDDAFLISTRTYDGASRELSDNYVTFEVSSGLLRRVDRSRVSNYDDDGRLANQTTKKNNVNESYIVYGDSTYSTGGTYYYMDPFSHVLTPYTIPASWSPGYDAAGNLRGYIVKVYNTTTSQELYTSTYRIEYRPGETYLEERQTVSSTSGGPGSGTTERKYNVNGELVQFIDNEDQTKNRYFANNVQGQALTVVQGQYDGQSNRATAHQAFQYALGTPGPYNSTKAQHFFFANGQQVGSFGQLTENGEFKANFDVNYTPVSEHYPAPSVSEVVVQMGDTLRGIAARIYGDANLWYLIAEENGLATDPGTELTPGTSLRIPNDVVSMSNAASSFKPYNAQEAIGDTTPTQPLPPPPKKKGCGVIGMILVIVVAIVVTIYTAGAAAGGANAVLAGAGGTTAGSTWAAGMAAFGVGGGLASTGTAIAAAAIGGAVGSAVSQGVGIAIGVQDEFDWKGVAMGAIGSGVSAGLGAFGTSAWGDVVSNAVGGNPYALAAINGAASSVLTQGIAVVTGLQSSFNWRNVAISSVAAPIARGFGVAAGELVPKAGDFGVQFASGLGGSLVRRAFGGKEDSATIIADAFANALGNSIVDSMKGPRSTRPTTNEPEEIQITAQYVGPDAEARNARLVNSPINIARPMHDFGSVSVIAPRIRRGEDAGLDMWYALESMRRMFNKEQQQLIDQMGDWAGQNYNTVQNLLRPSPTYVDKMASAYDALTGADPGTGLSQLGYAYGGDRWLGGQYLTGGIKSAVDFAVAGTASMLTNMLLQPDPMMATVNPEGFERLQANAAHQGDAVFSELSWAPTSLDQQRAYGYGMKTQAVASLTYGGYSLVRGGVNALSALRTEASASLDAAAVSSTLPDEALTVQLLEAAEQKPYGVPPGQSLMLRPIEIEFPAAGLSQAEQRLFSSHLAEQEWTLNRISLTAADDLELNLLNYPNVKRQVDNARKMARQYLPGSGQGLDAAHALDSVAGGYIHEFVGFRDPIQQRIGSLWRTRRDQIVPGREHRLVPVFDE</sequence>
<name>A0ABV8T6A0_9GAMM</name>
<evidence type="ECO:0000256" key="1">
    <source>
        <dbReference type="ARBA" id="ARBA00022737"/>
    </source>
</evidence>
<evidence type="ECO:0000256" key="2">
    <source>
        <dbReference type="SAM" id="MobiDB-lite"/>
    </source>
</evidence>
<evidence type="ECO:0000256" key="3">
    <source>
        <dbReference type="SAM" id="Phobius"/>
    </source>
</evidence>
<keyword evidence="3" id="KW-0472">Membrane</keyword>
<dbReference type="EMBL" id="JBHSDU010000015">
    <property type="protein sequence ID" value="MFC4314279.1"/>
    <property type="molecule type" value="Genomic_DNA"/>
</dbReference>
<keyword evidence="3" id="KW-0812">Transmembrane</keyword>
<evidence type="ECO:0000313" key="5">
    <source>
        <dbReference type="EMBL" id="MFC4314279.1"/>
    </source>
</evidence>
<feature type="domain" description="LysM" evidence="4">
    <location>
        <begin position="2904"/>
        <end position="2953"/>
    </location>
</feature>
<evidence type="ECO:0000259" key="4">
    <source>
        <dbReference type="PROSITE" id="PS51782"/>
    </source>
</evidence>
<proteinExistence type="predicted"/>
<dbReference type="PANTHER" id="PTHR32305:SF15">
    <property type="entry name" value="PROTEIN RHSA-RELATED"/>
    <property type="match status" value="1"/>
</dbReference>
<comment type="caution">
    <text evidence="5">The sequence shown here is derived from an EMBL/GenBank/DDBJ whole genome shotgun (WGS) entry which is preliminary data.</text>
</comment>
<dbReference type="Pfam" id="PF25023">
    <property type="entry name" value="TEN_YD-shell"/>
    <property type="match status" value="1"/>
</dbReference>
<dbReference type="RefSeq" id="WP_380605332.1">
    <property type="nucleotide sequence ID" value="NZ_JBHSDU010000015.1"/>
</dbReference>
<evidence type="ECO:0000313" key="6">
    <source>
        <dbReference type="Proteomes" id="UP001595904"/>
    </source>
</evidence>
<dbReference type="InterPro" id="IPR018392">
    <property type="entry name" value="LysM"/>
</dbReference>
<organism evidence="5 6">
    <name type="scientific">Steroidobacter flavus</name>
    <dbReference type="NCBI Taxonomy" id="1842136"/>
    <lineage>
        <taxon>Bacteria</taxon>
        <taxon>Pseudomonadati</taxon>
        <taxon>Pseudomonadota</taxon>
        <taxon>Gammaproteobacteria</taxon>
        <taxon>Steroidobacterales</taxon>
        <taxon>Steroidobacteraceae</taxon>
        <taxon>Steroidobacter</taxon>
    </lineage>
</organism>